<keyword evidence="2" id="KW-1185">Reference proteome</keyword>
<gene>
    <name evidence="1" type="ORF">BpHYR1_047283</name>
</gene>
<protein>
    <submittedName>
        <fullName evidence="1">Uncharacterized protein</fullName>
    </submittedName>
</protein>
<organism evidence="1 2">
    <name type="scientific">Brachionus plicatilis</name>
    <name type="common">Marine rotifer</name>
    <name type="synonym">Brachionus muelleri</name>
    <dbReference type="NCBI Taxonomy" id="10195"/>
    <lineage>
        <taxon>Eukaryota</taxon>
        <taxon>Metazoa</taxon>
        <taxon>Spiralia</taxon>
        <taxon>Gnathifera</taxon>
        <taxon>Rotifera</taxon>
        <taxon>Eurotatoria</taxon>
        <taxon>Monogononta</taxon>
        <taxon>Pseudotrocha</taxon>
        <taxon>Ploima</taxon>
        <taxon>Brachionidae</taxon>
        <taxon>Brachionus</taxon>
    </lineage>
</organism>
<name>A0A3M7T6E2_BRAPC</name>
<sequence>EYLDDSYEYKFTSSPLFRDDKLRIFYLLDLCLLNTALNNVRYYNSFFSFKKNFIDKTNDSRLRSVAQIWTISLDLIAMKNLITLFKKIISLIDTVFKVKLDN</sequence>
<feature type="non-terminal residue" evidence="1">
    <location>
        <position position="102"/>
    </location>
</feature>
<evidence type="ECO:0000313" key="2">
    <source>
        <dbReference type="Proteomes" id="UP000276133"/>
    </source>
</evidence>
<dbReference type="EMBL" id="REGN01000208">
    <property type="protein sequence ID" value="RNA43592.1"/>
    <property type="molecule type" value="Genomic_DNA"/>
</dbReference>
<proteinExistence type="predicted"/>
<evidence type="ECO:0000313" key="1">
    <source>
        <dbReference type="EMBL" id="RNA43592.1"/>
    </source>
</evidence>
<reference evidence="1 2" key="1">
    <citation type="journal article" date="2018" name="Sci. Rep.">
        <title>Genomic signatures of local adaptation to the degree of environmental predictability in rotifers.</title>
        <authorList>
            <person name="Franch-Gras L."/>
            <person name="Hahn C."/>
            <person name="Garcia-Roger E.M."/>
            <person name="Carmona M.J."/>
            <person name="Serra M."/>
            <person name="Gomez A."/>
        </authorList>
    </citation>
    <scope>NUCLEOTIDE SEQUENCE [LARGE SCALE GENOMIC DNA]</scope>
    <source>
        <strain evidence="1">HYR1</strain>
    </source>
</reference>
<dbReference type="AlphaFoldDB" id="A0A3M7T6E2"/>
<accession>A0A3M7T6E2</accession>
<comment type="caution">
    <text evidence="1">The sequence shown here is derived from an EMBL/GenBank/DDBJ whole genome shotgun (WGS) entry which is preliminary data.</text>
</comment>
<dbReference type="Proteomes" id="UP000276133">
    <property type="component" value="Unassembled WGS sequence"/>
</dbReference>
<feature type="non-terminal residue" evidence="1">
    <location>
        <position position="1"/>
    </location>
</feature>